<gene>
    <name evidence="4" type="ORF">IFO69_08985</name>
</gene>
<name>A0ABR9AJ66_9BACT</name>
<dbReference type="InterPro" id="IPR027268">
    <property type="entry name" value="Peptidase_M4/M1_CTD_sf"/>
</dbReference>
<evidence type="ECO:0000259" key="3">
    <source>
        <dbReference type="Pfam" id="PF17900"/>
    </source>
</evidence>
<dbReference type="InterPro" id="IPR034015">
    <property type="entry name" value="M1_LTA4H"/>
</dbReference>
<dbReference type="SUPFAM" id="SSF63737">
    <property type="entry name" value="Leukotriene A4 hydrolase N-terminal domain"/>
    <property type="match status" value="1"/>
</dbReference>
<dbReference type="Gene3D" id="1.10.390.10">
    <property type="entry name" value="Neutral Protease Domain 2"/>
    <property type="match status" value="1"/>
</dbReference>
<dbReference type="RefSeq" id="WP_192009726.1">
    <property type="nucleotide sequence ID" value="NZ_JACYTQ010000002.1"/>
</dbReference>
<feature type="domain" description="Aminopeptidase N-like N-terminal" evidence="3">
    <location>
        <begin position="50"/>
        <end position="229"/>
    </location>
</feature>
<dbReference type="Proteomes" id="UP000647133">
    <property type="component" value="Unassembled WGS sequence"/>
</dbReference>
<dbReference type="SUPFAM" id="SSF55486">
    <property type="entry name" value="Metalloproteases ('zincins'), catalytic domain"/>
    <property type="match status" value="1"/>
</dbReference>
<proteinExistence type="predicted"/>
<dbReference type="PANTHER" id="PTHR45726">
    <property type="entry name" value="LEUKOTRIENE A-4 HYDROLASE"/>
    <property type="match status" value="1"/>
</dbReference>
<evidence type="ECO:0000313" key="4">
    <source>
        <dbReference type="EMBL" id="MBD8488877.1"/>
    </source>
</evidence>
<organism evidence="4 5">
    <name type="scientific">Echinicola arenosa</name>
    <dbReference type="NCBI Taxonomy" id="2774144"/>
    <lineage>
        <taxon>Bacteria</taxon>
        <taxon>Pseudomonadati</taxon>
        <taxon>Bacteroidota</taxon>
        <taxon>Cytophagia</taxon>
        <taxon>Cytophagales</taxon>
        <taxon>Cyclobacteriaceae</taxon>
        <taxon>Echinicola</taxon>
    </lineage>
</organism>
<keyword evidence="5" id="KW-1185">Reference proteome</keyword>
<dbReference type="Pfam" id="PF17900">
    <property type="entry name" value="Peptidase_M1_N"/>
    <property type="match status" value="1"/>
</dbReference>
<dbReference type="Gene3D" id="2.60.40.1730">
    <property type="entry name" value="tricorn interacting facor f3 domain"/>
    <property type="match status" value="1"/>
</dbReference>
<feature type="signal peptide" evidence="1">
    <location>
        <begin position="1"/>
        <end position="21"/>
    </location>
</feature>
<evidence type="ECO:0000313" key="5">
    <source>
        <dbReference type="Proteomes" id="UP000647133"/>
    </source>
</evidence>
<dbReference type="EMBL" id="JACYTQ010000002">
    <property type="protein sequence ID" value="MBD8488877.1"/>
    <property type="molecule type" value="Genomic_DNA"/>
</dbReference>
<comment type="caution">
    <text evidence="4">The sequence shown here is derived from an EMBL/GenBank/DDBJ whole genome shotgun (WGS) entry which is preliminary data.</text>
</comment>
<accession>A0ABR9AJ66</accession>
<dbReference type="CDD" id="cd09603">
    <property type="entry name" value="M1_APN_like"/>
    <property type="match status" value="1"/>
</dbReference>
<dbReference type="InterPro" id="IPR014782">
    <property type="entry name" value="Peptidase_M1_dom"/>
</dbReference>
<feature type="domain" description="Peptidase M1 membrane alanine aminopeptidase" evidence="2">
    <location>
        <begin position="271"/>
        <end position="475"/>
    </location>
</feature>
<dbReference type="PANTHER" id="PTHR45726:SF3">
    <property type="entry name" value="LEUKOTRIENE A-4 HYDROLASE"/>
    <property type="match status" value="1"/>
</dbReference>
<dbReference type="InterPro" id="IPR045357">
    <property type="entry name" value="Aminopeptidase_N-like_N"/>
</dbReference>
<evidence type="ECO:0000259" key="2">
    <source>
        <dbReference type="Pfam" id="PF01433"/>
    </source>
</evidence>
<protein>
    <submittedName>
        <fullName evidence="4">M1 family metallopeptidase</fullName>
    </submittedName>
</protein>
<feature type="chain" id="PRO_5046108596" evidence="1">
    <location>
        <begin position="22"/>
        <end position="553"/>
    </location>
</feature>
<keyword evidence="1" id="KW-0732">Signal</keyword>
<dbReference type="Pfam" id="PF01433">
    <property type="entry name" value="Peptidase_M1"/>
    <property type="match status" value="1"/>
</dbReference>
<dbReference type="InterPro" id="IPR042097">
    <property type="entry name" value="Aminopeptidase_N-like_N_sf"/>
</dbReference>
<sequence length="553" mass="63740">MKLMKMLPLAVLLLCNVSAYAQLFPHGEGFTRQDTLRGSITPERAWWDLQHYSLDIKVVPEQQFISGTNTITYKVTQQANRFQVDLQAPMKLEKAVQNGEELKIEHDGNAHFVTIKADQNIGESYEITIYFSGKPIVAQRPPWDGGLTWTKDSNGLPFIANANQGIGSSVWWPNKDHPSDEPDEGAIIKVEVPENLMDVSNGRLIKTERNRKAKTKTYTWEVKNPINNYGININIGDYVHFSEKYQGEKGELDMDYYVLRENLEKAKEQFKDAVRMMEAFEHWFGPYPFYEDGYKLVEVPYLGMEHQSSVTYGNKYGNGYLGRDLSGTGWGLKFDFIIIHESGHEWFANNITNKDVADMWVHEGFTAYSENLFLDYFYGKEASSEYVMGTRMAINNDRPVIGTYDVNYEGSGDMYYKGANLLHTIRQIINDDEKWRGILRGLNKEFYHQTVTTKQVENYISTQAGIDLSPVFDQYLRDTRIPIFSYTVKNGALAYRWENTVNTFNMSLKIWVNGQEKWLKPSTQWQTVKLETAEAKIIVDKNFYVAKMNVMGE</sequence>
<reference evidence="4 5" key="1">
    <citation type="submission" date="2020-09" db="EMBL/GenBank/DDBJ databases">
        <title>Echinicola sp. CAU 1574 isolated from sand of Sido Beach.</title>
        <authorList>
            <person name="Kim W."/>
        </authorList>
    </citation>
    <scope>NUCLEOTIDE SEQUENCE [LARGE SCALE GENOMIC DNA]</scope>
    <source>
        <strain evidence="4 5">CAU 1574</strain>
    </source>
</reference>
<evidence type="ECO:0000256" key="1">
    <source>
        <dbReference type="SAM" id="SignalP"/>
    </source>
</evidence>